<dbReference type="PANTHER" id="PTHR23167:SF46">
    <property type="entry name" value="EPS15 HOMOLOGY DOMAIN CONTAINING PROTEIN-BINDING PROTEIN 1, ISOFORM F"/>
    <property type="match status" value="1"/>
</dbReference>
<name>A0A1B0GN01_PHLPP</name>
<dbReference type="VEuPathDB" id="VectorBase:PPAPM1_011585"/>
<sequence length="220" mass="24758">MGEIVRSGDRVILWVTDLIGDEVPSLTEDQTPLAENPAIPDLEADLETPGKRPEEAPSEVTPRQPQIPTTVNNFFAQKNDLDKLPTAGSAIVPKRQHLGKEMKDAMAIKEDVQDSARRHEVVQIAGKTAQEREKSRLELQPLKLKKSYENDIDQETPEKTKVAAVKRANLKERTPDQDLLEWCKEITKDYPGVKVTNLTTSWRNGLAFCAIIHHHNPDLM</sequence>
<dbReference type="AlphaFoldDB" id="A0A1B0GN01"/>
<dbReference type="EnsemblMetazoa" id="PPAI004054-RA">
    <property type="protein sequence ID" value="PPAI004054-PA"/>
    <property type="gene ID" value="PPAI004054"/>
</dbReference>
<dbReference type="EMBL" id="AJVK01027866">
    <property type="status" value="NOT_ANNOTATED_CDS"/>
    <property type="molecule type" value="Genomic_DNA"/>
</dbReference>
<dbReference type="EMBL" id="AJVK01027865">
    <property type="status" value="NOT_ANNOTATED_CDS"/>
    <property type="molecule type" value="Genomic_DNA"/>
</dbReference>
<dbReference type="PROSITE" id="PS50021">
    <property type="entry name" value="CH"/>
    <property type="match status" value="1"/>
</dbReference>
<protein>
    <submittedName>
        <fullName evidence="1">Uncharacterized protein</fullName>
    </submittedName>
</protein>
<evidence type="ECO:0000313" key="1">
    <source>
        <dbReference type="EnsemblMetazoa" id="PPAI004054-PA"/>
    </source>
</evidence>
<accession>A0A1B0GN01</accession>
<organism evidence="1 2">
    <name type="scientific">Phlebotomus papatasi</name>
    <name type="common">Sandfly</name>
    <dbReference type="NCBI Taxonomy" id="29031"/>
    <lineage>
        <taxon>Eukaryota</taxon>
        <taxon>Metazoa</taxon>
        <taxon>Ecdysozoa</taxon>
        <taxon>Arthropoda</taxon>
        <taxon>Hexapoda</taxon>
        <taxon>Insecta</taxon>
        <taxon>Pterygota</taxon>
        <taxon>Neoptera</taxon>
        <taxon>Endopterygota</taxon>
        <taxon>Diptera</taxon>
        <taxon>Nematocera</taxon>
        <taxon>Psychodoidea</taxon>
        <taxon>Psychodidae</taxon>
        <taxon>Phlebotomus</taxon>
        <taxon>Phlebotomus</taxon>
    </lineage>
</organism>
<dbReference type="Gene3D" id="1.10.418.10">
    <property type="entry name" value="Calponin-like domain"/>
    <property type="match status" value="1"/>
</dbReference>
<evidence type="ECO:0000313" key="2">
    <source>
        <dbReference type="Proteomes" id="UP000092462"/>
    </source>
</evidence>
<dbReference type="PANTHER" id="PTHR23167">
    <property type="entry name" value="CALPONIN HOMOLOGY DOMAIN-CONTAINING PROTEIN DDB_G0272472-RELATED"/>
    <property type="match status" value="1"/>
</dbReference>
<dbReference type="Pfam" id="PF00307">
    <property type="entry name" value="CH"/>
    <property type="match status" value="1"/>
</dbReference>
<proteinExistence type="predicted"/>
<reference evidence="1" key="1">
    <citation type="submission" date="2022-08" db="UniProtKB">
        <authorList>
            <consortium name="EnsemblMetazoa"/>
        </authorList>
    </citation>
    <scope>IDENTIFICATION</scope>
    <source>
        <strain evidence="1">Israel</strain>
    </source>
</reference>
<dbReference type="InterPro" id="IPR036872">
    <property type="entry name" value="CH_dom_sf"/>
</dbReference>
<dbReference type="VEuPathDB" id="VectorBase:PPAI004054"/>
<dbReference type="InterPro" id="IPR050540">
    <property type="entry name" value="F-actin_Monoox_Mical"/>
</dbReference>
<dbReference type="InterPro" id="IPR001715">
    <property type="entry name" value="CH_dom"/>
</dbReference>
<dbReference type="Proteomes" id="UP000092462">
    <property type="component" value="Unassembled WGS sequence"/>
</dbReference>
<keyword evidence="2" id="KW-1185">Reference proteome</keyword>
<dbReference type="SUPFAM" id="SSF47576">
    <property type="entry name" value="Calponin-homology domain, CH-domain"/>
    <property type="match status" value="1"/>
</dbReference>